<evidence type="ECO:0000313" key="2">
    <source>
        <dbReference type="EMBL" id="KAK7407205.1"/>
    </source>
</evidence>
<proteinExistence type="predicted"/>
<feature type="compositionally biased region" description="Polar residues" evidence="1">
    <location>
        <begin position="35"/>
        <end position="54"/>
    </location>
</feature>
<gene>
    <name evidence="2" type="ORF">VNO78_08922</name>
</gene>
<name>A0AAN9SWL9_PSOTE</name>
<accession>A0AAN9SWL9</accession>
<feature type="region of interest" description="Disordered" evidence="1">
    <location>
        <begin position="15"/>
        <end position="54"/>
    </location>
</feature>
<organism evidence="2 3">
    <name type="scientific">Psophocarpus tetragonolobus</name>
    <name type="common">Winged bean</name>
    <name type="synonym">Dolichos tetragonolobus</name>
    <dbReference type="NCBI Taxonomy" id="3891"/>
    <lineage>
        <taxon>Eukaryota</taxon>
        <taxon>Viridiplantae</taxon>
        <taxon>Streptophyta</taxon>
        <taxon>Embryophyta</taxon>
        <taxon>Tracheophyta</taxon>
        <taxon>Spermatophyta</taxon>
        <taxon>Magnoliopsida</taxon>
        <taxon>eudicotyledons</taxon>
        <taxon>Gunneridae</taxon>
        <taxon>Pentapetalae</taxon>
        <taxon>rosids</taxon>
        <taxon>fabids</taxon>
        <taxon>Fabales</taxon>
        <taxon>Fabaceae</taxon>
        <taxon>Papilionoideae</taxon>
        <taxon>50 kb inversion clade</taxon>
        <taxon>NPAAA clade</taxon>
        <taxon>indigoferoid/millettioid clade</taxon>
        <taxon>Phaseoleae</taxon>
        <taxon>Psophocarpus</taxon>
    </lineage>
</organism>
<protein>
    <submittedName>
        <fullName evidence="2">Uncharacterized protein</fullName>
    </submittedName>
</protein>
<reference evidence="2 3" key="1">
    <citation type="submission" date="2024-01" db="EMBL/GenBank/DDBJ databases">
        <title>The genomes of 5 underutilized Papilionoideae crops provide insights into root nodulation and disease resistanc.</title>
        <authorList>
            <person name="Jiang F."/>
        </authorList>
    </citation>
    <scope>NUCLEOTIDE SEQUENCE [LARGE SCALE GENOMIC DNA]</scope>
    <source>
        <strain evidence="2">DUOXIRENSHENG_FW03</strain>
        <tissue evidence="2">Leaves</tissue>
    </source>
</reference>
<feature type="compositionally biased region" description="Basic and acidic residues" evidence="1">
    <location>
        <begin position="18"/>
        <end position="31"/>
    </location>
</feature>
<evidence type="ECO:0000313" key="3">
    <source>
        <dbReference type="Proteomes" id="UP001386955"/>
    </source>
</evidence>
<evidence type="ECO:0000256" key="1">
    <source>
        <dbReference type="SAM" id="MobiDB-lite"/>
    </source>
</evidence>
<dbReference type="AlphaFoldDB" id="A0AAN9SWL9"/>
<keyword evidence="3" id="KW-1185">Reference proteome</keyword>
<dbReference type="EMBL" id="JAYMYS010000002">
    <property type="protein sequence ID" value="KAK7407205.1"/>
    <property type="molecule type" value="Genomic_DNA"/>
</dbReference>
<comment type="caution">
    <text evidence="2">The sequence shown here is derived from an EMBL/GenBank/DDBJ whole genome shotgun (WGS) entry which is preliminary data.</text>
</comment>
<sequence length="93" mass="10258">MYLIHRVDPGEIRPASCGEHHLCPGEKKGEKSLPNPISKQGTQPRHVKTINSPSFFHSRTKPNLIVSAYVSEAHGSTLCFYSLRPPLPSPGLQ</sequence>
<dbReference type="Proteomes" id="UP001386955">
    <property type="component" value="Unassembled WGS sequence"/>
</dbReference>